<evidence type="ECO:0000313" key="4">
    <source>
        <dbReference type="Proteomes" id="UP000297891"/>
    </source>
</evidence>
<dbReference type="RefSeq" id="WP_100791656.1">
    <property type="nucleotide sequence ID" value="NZ_NPDQ01000007.1"/>
</dbReference>
<dbReference type="InterPro" id="IPR020904">
    <property type="entry name" value="Sc_DH/Rdtase_CS"/>
</dbReference>
<dbReference type="Pfam" id="PF13561">
    <property type="entry name" value="adh_short_C2"/>
    <property type="match status" value="1"/>
</dbReference>
<dbReference type="PROSITE" id="PS00061">
    <property type="entry name" value="ADH_SHORT"/>
    <property type="match status" value="1"/>
</dbReference>
<dbReference type="PRINTS" id="PR00080">
    <property type="entry name" value="SDRFAMILY"/>
</dbReference>
<dbReference type="SUPFAM" id="SSF51735">
    <property type="entry name" value="NAD(P)-binding Rossmann-fold domains"/>
    <property type="match status" value="1"/>
</dbReference>
<evidence type="ECO:0000256" key="1">
    <source>
        <dbReference type="ARBA" id="ARBA00006484"/>
    </source>
</evidence>
<name>A0A2M9XYT9_9LEPT</name>
<dbReference type="InterPro" id="IPR002347">
    <property type="entry name" value="SDR_fam"/>
</dbReference>
<keyword evidence="4" id="KW-1185">Reference proteome</keyword>
<dbReference type="CDD" id="cd05233">
    <property type="entry name" value="SDR_c"/>
    <property type="match status" value="1"/>
</dbReference>
<evidence type="ECO:0000256" key="2">
    <source>
        <dbReference type="ARBA" id="ARBA00023002"/>
    </source>
</evidence>
<dbReference type="AlphaFoldDB" id="A0A2M9XYT9"/>
<accession>A0A2M9XYT9</accession>
<dbReference type="Gene3D" id="3.40.50.720">
    <property type="entry name" value="NAD(P)-binding Rossmann-like Domain"/>
    <property type="match status" value="1"/>
</dbReference>
<reference evidence="3" key="1">
    <citation type="journal article" date="2019" name="PLoS Negl. Trop. Dis.">
        <title>Revisiting the worldwide diversity of Leptospira species in the environment.</title>
        <authorList>
            <person name="Vincent A.T."/>
            <person name="Schiettekatte O."/>
            <person name="Bourhy P."/>
            <person name="Veyrier F.J."/>
            <person name="Picardeau M."/>
        </authorList>
    </citation>
    <scope>NUCLEOTIDE SEQUENCE [LARGE SCALE GENOMIC DNA]</scope>
    <source>
        <strain evidence="3">201800277</strain>
    </source>
</reference>
<proteinExistence type="inferred from homology"/>
<dbReference type="EMBL" id="RQFP01000001">
    <property type="protein sequence ID" value="TGK95441.1"/>
    <property type="molecule type" value="Genomic_DNA"/>
</dbReference>
<dbReference type="InterPro" id="IPR036291">
    <property type="entry name" value="NAD(P)-bd_dom_sf"/>
</dbReference>
<gene>
    <name evidence="3" type="ORF">EHQ30_02025</name>
</gene>
<dbReference type="PANTHER" id="PTHR24321">
    <property type="entry name" value="DEHYDROGENASES, SHORT CHAIN"/>
    <property type="match status" value="1"/>
</dbReference>
<dbReference type="Proteomes" id="UP000297891">
    <property type="component" value="Unassembled WGS sequence"/>
</dbReference>
<comment type="caution">
    <text evidence="3">The sequence shown here is derived from an EMBL/GenBank/DDBJ whole genome shotgun (WGS) entry which is preliminary data.</text>
</comment>
<keyword evidence="2 3" id="KW-0560">Oxidoreductase</keyword>
<dbReference type="NCBIfam" id="NF005559">
    <property type="entry name" value="PRK07231.1"/>
    <property type="match status" value="1"/>
</dbReference>
<dbReference type="OrthoDB" id="306388at2"/>
<evidence type="ECO:0000313" key="3">
    <source>
        <dbReference type="EMBL" id="TGK95441.1"/>
    </source>
</evidence>
<protein>
    <submittedName>
        <fullName evidence="3">Glucose 1-dehydrogenase</fullName>
        <ecNumber evidence="3">1.1.1.47</ecNumber>
    </submittedName>
</protein>
<dbReference type="GO" id="GO:0047936">
    <property type="term" value="F:glucose 1-dehydrogenase [NAD(P)+] activity"/>
    <property type="evidence" value="ECO:0007669"/>
    <property type="project" value="UniProtKB-EC"/>
</dbReference>
<comment type="similarity">
    <text evidence="1">Belongs to the short-chain dehydrogenases/reductases (SDR) family.</text>
</comment>
<dbReference type="FunFam" id="3.40.50.720:FF:000084">
    <property type="entry name" value="Short-chain dehydrogenase reductase"/>
    <property type="match status" value="1"/>
</dbReference>
<organism evidence="3 4">
    <name type="scientific">Leptospira brenneri</name>
    <dbReference type="NCBI Taxonomy" id="2023182"/>
    <lineage>
        <taxon>Bacteria</taxon>
        <taxon>Pseudomonadati</taxon>
        <taxon>Spirochaetota</taxon>
        <taxon>Spirochaetia</taxon>
        <taxon>Leptospirales</taxon>
        <taxon>Leptospiraceae</taxon>
        <taxon>Leptospira</taxon>
    </lineage>
</organism>
<dbReference type="PANTHER" id="PTHR24321:SF11">
    <property type="entry name" value="BLR0893 PROTEIN"/>
    <property type="match status" value="1"/>
</dbReference>
<dbReference type="EC" id="1.1.1.47" evidence="3"/>
<dbReference type="PRINTS" id="PR00081">
    <property type="entry name" value="GDHRDH"/>
</dbReference>
<sequence length="254" mass="26765">MSGKKVALVTGGTSGLGRSIVLEFANAGYVVGFCGRRKQEGEETLALLEKQGGTGMFVRCDVTQSEAVRNFVESIVSKYGSVDVAVNNAGISGVLKATADYPLDIFDSVMDVNLKGTFLSMQFELKQFLAQGKGGVIINVSSALGVRGKEKAGPYSMTKHGIIGLTKSAALEYGSSGIRVVALCPGGIQTEMDDVFYANVPNPEEVKKERMKSYALGRMATPEEVAKTCVWLSTDGAAFITGAVIPVDGGKTAR</sequence>